<protein>
    <submittedName>
        <fullName evidence="2">MBL fold metallo-hydrolase</fullName>
    </submittedName>
</protein>
<comment type="caution">
    <text evidence="2">The sequence shown here is derived from an EMBL/GenBank/DDBJ whole genome shotgun (WGS) entry which is preliminary data.</text>
</comment>
<dbReference type="SMART" id="SM00849">
    <property type="entry name" value="Lactamase_B"/>
    <property type="match status" value="1"/>
</dbReference>
<reference evidence="2 3" key="1">
    <citation type="submission" date="2020-09" db="EMBL/GenBank/DDBJ databases">
        <title>Diversity and distribution of actinomycetes associated with coral in the coast of Hainan.</title>
        <authorList>
            <person name="Li F."/>
        </authorList>
    </citation>
    <scope>NUCLEOTIDE SEQUENCE [LARGE SCALE GENOMIC DNA]</scope>
    <source>
        <strain evidence="2 3">HNM0947</strain>
    </source>
</reference>
<dbReference type="Gene3D" id="3.60.15.10">
    <property type="entry name" value="Ribonuclease Z/Hydroxyacylglutathione hydrolase-like"/>
    <property type="match status" value="1"/>
</dbReference>
<dbReference type="CDD" id="cd16282">
    <property type="entry name" value="metallo-hydrolase-like_MBL-fold"/>
    <property type="match status" value="1"/>
</dbReference>
<dbReference type="InterPro" id="IPR050855">
    <property type="entry name" value="NDM-1-like"/>
</dbReference>
<feature type="domain" description="Metallo-beta-lactamase" evidence="1">
    <location>
        <begin position="9"/>
        <end position="196"/>
    </location>
</feature>
<dbReference type="Pfam" id="PF00753">
    <property type="entry name" value="Lactamase_B"/>
    <property type="match status" value="1"/>
</dbReference>
<accession>A0ABR9P232</accession>
<organism evidence="2 3">
    <name type="scientific">Nocardiopsis coralli</name>
    <dbReference type="NCBI Taxonomy" id="2772213"/>
    <lineage>
        <taxon>Bacteria</taxon>
        <taxon>Bacillati</taxon>
        <taxon>Actinomycetota</taxon>
        <taxon>Actinomycetes</taxon>
        <taxon>Streptosporangiales</taxon>
        <taxon>Nocardiopsidaceae</taxon>
        <taxon>Nocardiopsis</taxon>
    </lineage>
</organism>
<dbReference type="Proteomes" id="UP000806528">
    <property type="component" value="Unassembled WGS sequence"/>
</dbReference>
<dbReference type="SUPFAM" id="SSF56281">
    <property type="entry name" value="Metallo-hydrolase/oxidoreductase"/>
    <property type="match status" value="1"/>
</dbReference>
<dbReference type="InterPro" id="IPR036866">
    <property type="entry name" value="RibonucZ/Hydroxyglut_hydro"/>
</dbReference>
<sequence>MQPEGGWWVNNAGFVTDEDSREAMVIDTCVSSERTWRFLDEADRATGGARVRMALNTHQHGDHTYGNHLLPETTVILSQERARDGILADTIFTEPPRIWEPMPDWSDAVLRVPEVTFGDRAVVHLGGRRVELHHPGEAAHTAGDAVAWLPEERVLFAGDLVFNQGAPLIFMGDLAGSRRSLAWLAEFGAEHLVPGHGALLSGADEIRACLDDLDGYFALVEEVDAHARAHGLSPLEAARTCDLGRYANRPDAERIVLNLHRVRADHEGVPMDMADAFADTLAYAGGPLHCEA</sequence>
<keyword evidence="3" id="KW-1185">Reference proteome</keyword>
<dbReference type="InterPro" id="IPR001279">
    <property type="entry name" value="Metallo-B-lactamas"/>
</dbReference>
<dbReference type="EMBL" id="JADBGI010000003">
    <property type="protein sequence ID" value="MBE2997896.1"/>
    <property type="molecule type" value="Genomic_DNA"/>
</dbReference>
<dbReference type="PANTHER" id="PTHR42951:SF4">
    <property type="entry name" value="ACYL-COENZYME A THIOESTERASE MBLAC2"/>
    <property type="match status" value="1"/>
</dbReference>
<evidence type="ECO:0000313" key="2">
    <source>
        <dbReference type="EMBL" id="MBE2997896.1"/>
    </source>
</evidence>
<dbReference type="PANTHER" id="PTHR42951">
    <property type="entry name" value="METALLO-BETA-LACTAMASE DOMAIN-CONTAINING"/>
    <property type="match status" value="1"/>
</dbReference>
<gene>
    <name evidence="2" type="ORF">IDM40_04115</name>
</gene>
<evidence type="ECO:0000259" key="1">
    <source>
        <dbReference type="SMART" id="SM00849"/>
    </source>
</evidence>
<evidence type="ECO:0000313" key="3">
    <source>
        <dbReference type="Proteomes" id="UP000806528"/>
    </source>
</evidence>
<proteinExistence type="predicted"/>
<name>A0ABR9P232_9ACTN</name>